<feature type="domain" description="N-acetyltransferase" evidence="1">
    <location>
        <begin position="167"/>
        <end position="320"/>
    </location>
</feature>
<dbReference type="RefSeq" id="WP_340531080.1">
    <property type="nucleotide sequence ID" value="NZ_FMSH01000547.1"/>
</dbReference>
<dbReference type="PANTHER" id="PTHR36174">
    <property type="entry name" value="LIPID II:GLYCINE GLYCYLTRANSFERASE"/>
    <property type="match status" value="1"/>
</dbReference>
<accession>A0A1K0ISZ3</accession>
<dbReference type="PROSITE" id="PS51186">
    <property type="entry name" value="GNAT"/>
    <property type="match status" value="1"/>
</dbReference>
<dbReference type="EMBL" id="FMSH01000547">
    <property type="protein sequence ID" value="SCV02303.1"/>
    <property type="molecule type" value="Genomic_DNA"/>
</dbReference>
<dbReference type="InterPro" id="IPR050644">
    <property type="entry name" value="PG_Glycine_Bridge_Synth"/>
</dbReference>
<sequence>MMKLNLLETSSAEWLEVLRRCRHDSHHLPGWLRAAQHEGSGKAFAVHVMDGCHELFVPLLNRDINGKDWDASSPYGFAGPLVSDDAPDSFVDTALSAALELLRGRGCVSCFIRLNPIVNAPWRSAIGTLIDHGMTISIDLSKSEADHWRDTSHGHRLEISKAMRAGVTVRLDETLETLPHFIRLYNASMDRLRASDYYFFDDAYHYTLAQELGDRLRLFVAEEDGVIIGGATVTVSDGTGILQGHLMGIDARYRHRQPSKIMLHAIRQWGREQGHRYYHLGGGLGGSAEDSLFRFKRGFSPDTHAFRTQRVVVDPARYLALCGGTPSVLEDLSGFFPAYRR</sequence>
<dbReference type="InterPro" id="IPR000182">
    <property type="entry name" value="GNAT_dom"/>
</dbReference>
<evidence type="ECO:0000313" key="2">
    <source>
        <dbReference type="EMBL" id="SCV02303.1"/>
    </source>
</evidence>
<protein>
    <submittedName>
        <fullName evidence="2">GCN5-related N-acetyltransferase</fullName>
    </submittedName>
</protein>
<dbReference type="CDD" id="cd04301">
    <property type="entry name" value="NAT_SF"/>
    <property type="match status" value="1"/>
</dbReference>
<proteinExistence type="predicted"/>
<gene>
    <name evidence="2" type="ORF">CNECB9_960030</name>
</gene>
<organism evidence="2">
    <name type="scientific">Cupriavidus necator</name>
    <name type="common">Alcaligenes eutrophus</name>
    <name type="synonym">Ralstonia eutropha</name>
    <dbReference type="NCBI Taxonomy" id="106590"/>
    <lineage>
        <taxon>Bacteria</taxon>
        <taxon>Pseudomonadati</taxon>
        <taxon>Pseudomonadota</taxon>
        <taxon>Betaproteobacteria</taxon>
        <taxon>Burkholderiales</taxon>
        <taxon>Burkholderiaceae</taxon>
        <taxon>Cupriavidus</taxon>
    </lineage>
</organism>
<evidence type="ECO:0000259" key="1">
    <source>
        <dbReference type="PROSITE" id="PS51186"/>
    </source>
</evidence>
<dbReference type="SUPFAM" id="SSF55729">
    <property type="entry name" value="Acyl-CoA N-acyltransferases (Nat)"/>
    <property type="match status" value="1"/>
</dbReference>
<dbReference type="PANTHER" id="PTHR36174:SF1">
    <property type="entry name" value="LIPID II:GLYCINE GLYCYLTRANSFERASE"/>
    <property type="match status" value="1"/>
</dbReference>
<dbReference type="Gene3D" id="3.40.630.30">
    <property type="match status" value="1"/>
</dbReference>
<keyword evidence="2" id="KW-0808">Transferase</keyword>
<name>A0A1K0ISZ3_CUPNE</name>
<dbReference type="Pfam" id="PF13480">
    <property type="entry name" value="Acetyltransf_6"/>
    <property type="match status" value="1"/>
</dbReference>
<dbReference type="AlphaFoldDB" id="A0A1K0ISZ3"/>
<dbReference type="GO" id="GO:0016747">
    <property type="term" value="F:acyltransferase activity, transferring groups other than amino-acyl groups"/>
    <property type="evidence" value="ECO:0007669"/>
    <property type="project" value="InterPro"/>
</dbReference>
<dbReference type="InterPro" id="IPR016181">
    <property type="entry name" value="Acyl_CoA_acyltransferase"/>
</dbReference>
<reference evidence="2" key="1">
    <citation type="submission" date="2016-09" db="EMBL/GenBank/DDBJ databases">
        <authorList>
            <person name="Capua I."/>
            <person name="De Benedictis P."/>
            <person name="Joannis T."/>
            <person name="Lombin L.H."/>
            <person name="Cattoli G."/>
        </authorList>
    </citation>
    <scope>NUCLEOTIDE SEQUENCE</scope>
    <source>
        <strain evidence="2">B9</strain>
    </source>
</reference>
<dbReference type="InterPro" id="IPR038740">
    <property type="entry name" value="BioF2-like_GNAT_dom"/>
</dbReference>